<dbReference type="RefSeq" id="WP_074463137.1">
    <property type="nucleotide sequence ID" value="NZ_FMUR01000018.1"/>
</dbReference>
<feature type="domain" description="Glycosyltransferase 2-like" evidence="1">
    <location>
        <begin position="5"/>
        <end position="132"/>
    </location>
</feature>
<accession>A0A1G5G4N1</accession>
<dbReference type="CDD" id="cd00761">
    <property type="entry name" value="Glyco_tranf_GTA_type"/>
    <property type="match status" value="1"/>
</dbReference>
<dbReference type="AlphaFoldDB" id="A0A1G5G4N1"/>
<dbReference type="SUPFAM" id="SSF53448">
    <property type="entry name" value="Nucleotide-diphospho-sugar transferases"/>
    <property type="match status" value="1"/>
</dbReference>
<keyword evidence="3" id="KW-1185">Reference proteome</keyword>
<keyword evidence="2" id="KW-0808">Transferase</keyword>
<sequence length="329" mass="38921">MFRISVIVPVYNGEKYLRKCLDSIANQTIDGLEIIVVDNKSTDESPLIIEEFISCWSSKRRIVFLTEDRQGNAYARNTGTEHATGEYIAFIDQDDYIKSDYFEKLYNEANAHVADVVVSGYELVTPKGQTKRTVGLKKSKWSPYRIVAPWGKIYKKSLITENNIRFLPVNKGEDIYFVFNAYNHANIVYVSDYVGYRWLSNNESFSRTEHKKIDDNNSILPLFYALQNSLFPLKHVDNTCLEYFYIKTIVHEVMFCAKGNNLEDVYGYYERLIKWIDKEYPNNESNYYLRLFGVRGEEYKRRFLVALFWYMKKKRKIKLLIKMYVNIFR</sequence>
<dbReference type="Pfam" id="PF00535">
    <property type="entry name" value="Glycos_transf_2"/>
    <property type="match status" value="1"/>
</dbReference>
<dbReference type="InterPro" id="IPR001173">
    <property type="entry name" value="Glyco_trans_2-like"/>
</dbReference>
<dbReference type="Proteomes" id="UP000183047">
    <property type="component" value="Unassembled WGS sequence"/>
</dbReference>
<protein>
    <submittedName>
        <fullName evidence="2">Glycosyltransferase involved in cell wall bisynthesis</fullName>
    </submittedName>
</protein>
<dbReference type="InterPro" id="IPR029044">
    <property type="entry name" value="Nucleotide-diphossugar_trans"/>
</dbReference>
<dbReference type="PANTHER" id="PTHR22916">
    <property type="entry name" value="GLYCOSYLTRANSFERASE"/>
    <property type="match status" value="1"/>
</dbReference>
<organism evidence="2 3">
    <name type="scientific">Butyrivibrio hungatei</name>
    <dbReference type="NCBI Taxonomy" id="185008"/>
    <lineage>
        <taxon>Bacteria</taxon>
        <taxon>Bacillati</taxon>
        <taxon>Bacillota</taxon>
        <taxon>Clostridia</taxon>
        <taxon>Lachnospirales</taxon>
        <taxon>Lachnospiraceae</taxon>
        <taxon>Butyrivibrio</taxon>
    </lineage>
</organism>
<gene>
    <name evidence="2" type="ORF">SAMN02910451_02719</name>
</gene>
<dbReference type="GO" id="GO:0016758">
    <property type="term" value="F:hexosyltransferase activity"/>
    <property type="evidence" value="ECO:0007669"/>
    <property type="project" value="UniProtKB-ARBA"/>
</dbReference>
<reference evidence="3" key="1">
    <citation type="submission" date="2016-10" db="EMBL/GenBank/DDBJ databases">
        <authorList>
            <person name="Varghese N."/>
            <person name="Submissions S."/>
        </authorList>
    </citation>
    <scope>NUCLEOTIDE SEQUENCE [LARGE SCALE GENOMIC DNA]</scope>
    <source>
        <strain evidence="3">XBD2006</strain>
    </source>
</reference>
<dbReference type="PANTHER" id="PTHR22916:SF3">
    <property type="entry name" value="UDP-GLCNAC:BETAGAL BETA-1,3-N-ACETYLGLUCOSAMINYLTRANSFERASE-LIKE PROTEIN 1"/>
    <property type="match status" value="1"/>
</dbReference>
<evidence type="ECO:0000259" key="1">
    <source>
        <dbReference type="Pfam" id="PF00535"/>
    </source>
</evidence>
<dbReference type="Gene3D" id="3.90.550.10">
    <property type="entry name" value="Spore Coat Polysaccharide Biosynthesis Protein SpsA, Chain A"/>
    <property type="match status" value="1"/>
</dbReference>
<evidence type="ECO:0000313" key="3">
    <source>
        <dbReference type="Proteomes" id="UP000183047"/>
    </source>
</evidence>
<name>A0A1G5G4N1_9FIRM</name>
<proteinExistence type="predicted"/>
<dbReference type="EMBL" id="FMUR01000018">
    <property type="protein sequence ID" value="SCY46482.1"/>
    <property type="molecule type" value="Genomic_DNA"/>
</dbReference>
<evidence type="ECO:0000313" key="2">
    <source>
        <dbReference type="EMBL" id="SCY46482.1"/>
    </source>
</evidence>